<dbReference type="SUPFAM" id="SSF50998">
    <property type="entry name" value="Quinoprotein alcohol dehydrogenase-like"/>
    <property type="match status" value="1"/>
</dbReference>
<dbReference type="AlphaFoldDB" id="A0A382D2W5"/>
<dbReference type="InterPro" id="IPR018391">
    <property type="entry name" value="PQQ_b-propeller_rpt"/>
</dbReference>
<dbReference type="Gene3D" id="2.130.10.10">
    <property type="entry name" value="YVTN repeat-like/Quinoprotein amine dehydrogenase"/>
    <property type="match status" value="1"/>
</dbReference>
<dbReference type="InterPro" id="IPR015943">
    <property type="entry name" value="WD40/YVTN_repeat-like_dom_sf"/>
</dbReference>
<sequence>MLALFLLAALPVAHAKDWPTYRHDNRRSGVSAEQLPTQLKEAWVYKSPIPPQTAWSGPAKWDAFSGNKDLQSMRNFDPAFFVTSVGKDVYFGSSVDNAVHCLDAETGKERWVFFTDSAVRFPPTAANGKLYFGSDDGYAYCIDAKSAAEEWRYRPIVDKRHTPSNGKLISLWPCRTGVLIEGGHAYFGASMLPWEASYLCAVDAKTGKPEGAGCFQARQTAVTLQGAMLASRDSIYVPQGRAAPLVFEKATGKRRGSIADAGGTYCLLTEEDQLISGPKNQK</sequence>
<dbReference type="PANTHER" id="PTHR34512">
    <property type="entry name" value="CELL SURFACE PROTEIN"/>
    <property type="match status" value="1"/>
</dbReference>
<evidence type="ECO:0000313" key="2">
    <source>
        <dbReference type="EMBL" id="SVB32846.1"/>
    </source>
</evidence>
<protein>
    <recommendedName>
        <fullName evidence="1">Pyrrolo-quinoline quinone repeat domain-containing protein</fullName>
    </recommendedName>
</protein>
<evidence type="ECO:0000259" key="1">
    <source>
        <dbReference type="Pfam" id="PF13360"/>
    </source>
</evidence>
<accession>A0A382D2W5</accession>
<dbReference type="EMBL" id="UINC01037407">
    <property type="protein sequence ID" value="SVB32846.1"/>
    <property type="molecule type" value="Genomic_DNA"/>
</dbReference>
<dbReference type="InterPro" id="IPR011047">
    <property type="entry name" value="Quinoprotein_ADH-like_sf"/>
</dbReference>
<dbReference type="Pfam" id="PF13360">
    <property type="entry name" value="PQQ_2"/>
    <property type="match status" value="1"/>
</dbReference>
<organism evidence="2">
    <name type="scientific">marine metagenome</name>
    <dbReference type="NCBI Taxonomy" id="408172"/>
    <lineage>
        <taxon>unclassified sequences</taxon>
        <taxon>metagenomes</taxon>
        <taxon>ecological metagenomes</taxon>
    </lineage>
</organism>
<feature type="domain" description="Pyrrolo-quinoline quinone repeat" evidence="1">
    <location>
        <begin position="83"/>
        <end position="210"/>
    </location>
</feature>
<proteinExistence type="predicted"/>
<gene>
    <name evidence="2" type="ORF">METZ01_LOCUS185700</name>
</gene>
<feature type="non-terminal residue" evidence="2">
    <location>
        <position position="282"/>
    </location>
</feature>
<dbReference type="PANTHER" id="PTHR34512:SF30">
    <property type="entry name" value="OUTER MEMBRANE PROTEIN ASSEMBLY FACTOR BAMB"/>
    <property type="match status" value="1"/>
</dbReference>
<dbReference type="SMART" id="SM00564">
    <property type="entry name" value="PQQ"/>
    <property type="match status" value="2"/>
</dbReference>
<dbReference type="InterPro" id="IPR002372">
    <property type="entry name" value="PQQ_rpt_dom"/>
</dbReference>
<reference evidence="2" key="1">
    <citation type="submission" date="2018-05" db="EMBL/GenBank/DDBJ databases">
        <authorList>
            <person name="Lanie J.A."/>
            <person name="Ng W.-L."/>
            <person name="Kazmierczak K.M."/>
            <person name="Andrzejewski T.M."/>
            <person name="Davidsen T.M."/>
            <person name="Wayne K.J."/>
            <person name="Tettelin H."/>
            <person name="Glass J.I."/>
            <person name="Rusch D."/>
            <person name="Podicherti R."/>
            <person name="Tsui H.-C.T."/>
            <person name="Winkler M.E."/>
        </authorList>
    </citation>
    <scope>NUCLEOTIDE SEQUENCE</scope>
</reference>
<name>A0A382D2W5_9ZZZZ</name>